<dbReference type="SUPFAM" id="SSF53335">
    <property type="entry name" value="S-adenosyl-L-methionine-dependent methyltransferases"/>
    <property type="match status" value="1"/>
</dbReference>
<keyword evidence="2 6" id="KW-0489">Methyltransferase</keyword>
<gene>
    <name evidence="6" type="ORF">F1D05_33315</name>
</gene>
<evidence type="ECO:0000256" key="2">
    <source>
        <dbReference type="ARBA" id="ARBA00022603"/>
    </source>
</evidence>
<dbReference type="PIRSF" id="PIRSF003085">
    <property type="entry name" value="CMAS"/>
    <property type="match status" value="1"/>
</dbReference>
<dbReference type="Pfam" id="PF02353">
    <property type="entry name" value="CMAS"/>
    <property type="match status" value="1"/>
</dbReference>
<dbReference type="InterPro" id="IPR050723">
    <property type="entry name" value="CFA/CMAS"/>
</dbReference>
<name>A0A7G6X6P0_9ACTN</name>
<keyword evidence="4" id="KW-0949">S-adenosyl-L-methionine</keyword>
<dbReference type="InterPro" id="IPR003333">
    <property type="entry name" value="CMAS"/>
</dbReference>
<evidence type="ECO:0000313" key="6">
    <source>
        <dbReference type="EMBL" id="QNE21905.1"/>
    </source>
</evidence>
<organism evidence="6 7">
    <name type="scientific">Kribbella qitaiheensis</name>
    <dbReference type="NCBI Taxonomy" id="1544730"/>
    <lineage>
        <taxon>Bacteria</taxon>
        <taxon>Bacillati</taxon>
        <taxon>Actinomycetota</taxon>
        <taxon>Actinomycetes</taxon>
        <taxon>Propionibacteriales</taxon>
        <taxon>Kribbellaceae</taxon>
        <taxon>Kribbella</taxon>
    </lineage>
</organism>
<dbReference type="PANTHER" id="PTHR43667:SF2">
    <property type="entry name" value="FATTY ACID C-METHYL TRANSFERASE"/>
    <property type="match status" value="1"/>
</dbReference>
<keyword evidence="3 6" id="KW-0808">Transferase</keyword>
<dbReference type="GO" id="GO:0008610">
    <property type="term" value="P:lipid biosynthetic process"/>
    <property type="evidence" value="ECO:0007669"/>
    <property type="project" value="InterPro"/>
</dbReference>
<evidence type="ECO:0000256" key="1">
    <source>
        <dbReference type="ARBA" id="ARBA00010815"/>
    </source>
</evidence>
<sequence>MSTLQLVETDRWPAIARTPNSPLRATAARGILRRAVRDLPVTVILPDGTRLGAGGPVLEIVSDGFFHRIGADLKIGFGEAFMAGDWRAGRGTDLADLLTVFASQLTDLVPPVLQRFRKLIEPRLAEHNDRTGARANIARHYDLSNDLFAAFLDPTMSYSSAWFDNAPSEFDDLAAAQVRKVDGILDFAGVRTGSRVLEIGTGWGQLAIQAAQRGATVTSVTLSAEQRDLACKRIAEAGVNANVELCDYRDVEGQYDAVVSVEMIEAVGEQYWPTYFATIDRLLAPGGRFGLQSITMPHDRLLATRHAQGWIHKYIFPGGLIPSLTAIEQIASTAGGLVVEQRRDLGADYAHTLRLWRERFVAETPVVANLGFDAVFRRMWEFYLAYSEAGFRAGYLGVSQLALIRS</sequence>
<reference evidence="7" key="1">
    <citation type="submission" date="2019-09" db="EMBL/GenBank/DDBJ databases">
        <title>Antimicrobial potential of Antarctic Bacteria.</title>
        <authorList>
            <person name="Benaud N."/>
            <person name="Edwards R.J."/>
            <person name="Ferrari B.C."/>
        </authorList>
    </citation>
    <scope>NUCLEOTIDE SEQUENCE [LARGE SCALE GENOMIC DNA]</scope>
    <source>
        <strain evidence="7">SPB151</strain>
    </source>
</reference>
<keyword evidence="5" id="KW-0443">Lipid metabolism</keyword>
<evidence type="ECO:0000256" key="3">
    <source>
        <dbReference type="ARBA" id="ARBA00022679"/>
    </source>
</evidence>
<evidence type="ECO:0000256" key="4">
    <source>
        <dbReference type="ARBA" id="ARBA00022691"/>
    </source>
</evidence>
<dbReference type="RefSeq" id="WP_185444312.1">
    <property type="nucleotide sequence ID" value="NZ_CP043661.1"/>
</dbReference>
<evidence type="ECO:0000256" key="5">
    <source>
        <dbReference type="ARBA" id="ARBA00023098"/>
    </source>
</evidence>
<dbReference type="InterPro" id="IPR029063">
    <property type="entry name" value="SAM-dependent_MTases_sf"/>
</dbReference>
<keyword evidence="7" id="KW-1185">Reference proteome</keyword>
<comment type="similarity">
    <text evidence="1">Belongs to the CFA/CMAS family.</text>
</comment>
<dbReference type="GO" id="GO:0032259">
    <property type="term" value="P:methylation"/>
    <property type="evidence" value="ECO:0007669"/>
    <property type="project" value="UniProtKB-KW"/>
</dbReference>
<accession>A0A7G6X6P0</accession>
<proteinExistence type="inferred from homology"/>
<dbReference type="KEGG" id="kqi:F1D05_33315"/>
<dbReference type="Proteomes" id="UP000515563">
    <property type="component" value="Chromosome"/>
</dbReference>
<dbReference type="CDD" id="cd02440">
    <property type="entry name" value="AdoMet_MTases"/>
    <property type="match status" value="1"/>
</dbReference>
<dbReference type="AlphaFoldDB" id="A0A7G6X6P0"/>
<protein>
    <submittedName>
        <fullName evidence="6">Class I SAM-dependent methyltransferase</fullName>
    </submittedName>
</protein>
<dbReference type="PANTHER" id="PTHR43667">
    <property type="entry name" value="CYCLOPROPANE-FATTY-ACYL-PHOSPHOLIPID SYNTHASE"/>
    <property type="match status" value="1"/>
</dbReference>
<dbReference type="EMBL" id="CP043661">
    <property type="protein sequence ID" value="QNE21905.1"/>
    <property type="molecule type" value="Genomic_DNA"/>
</dbReference>
<evidence type="ECO:0000313" key="7">
    <source>
        <dbReference type="Proteomes" id="UP000515563"/>
    </source>
</evidence>
<dbReference type="GO" id="GO:0008168">
    <property type="term" value="F:methyltransferase activity"/>
    <property type="evidence" value="ECO:0007669"/>
    <property type="project" value="UniProtKB-KW"/>
</dbReference>
<reference evidence="6 7" key="2">
    <citation type="journal article" date="2020" name="Microbiol. Resour. Announc.">
        <title>Antarctic desert soil bacteria exhibit high novel natural product potential, evaluated through long-read genome sequencing and comparative genomics.</title>
        <authorList>
            <person name="Benaud N."/>
            <person name="Edwards R.J."/>
            <person name="Amos T.G."/>
            <person name="D'Agostino P.M."/>
            <person name="Gutierrez-Chavez C."/>
            <person name="Montgomery K."/>
            <person name="Nicetic I."/>
            <person name="Ferrari B.C."/>
        </authorList>
    </citation>
    <scope>NUCLEOTIDE SEQUENCE [LARGE SCALE GENOMIC DNA]</scope>
    <source>
        <strain evidence="6 7">SPB151</strain>
    </source>
</reference>
<dbReference type="Gene3D" id="3.40.50.150">
    <property type="entry name" value="Vaccinia Virus protein VP39"/>
    <property type="match status" value="1"/>
</dbReference>